<gene>
    <name evidence="3" type="ORF">PQ456_15765</name>
</gene>
<organism evidence="3 4">
    <name type="scientific">Paenibacillus kyungheensis</name>
    <dbReference type="NCBI Taxonomy" id="1452732"/>
    <lineage>
        <taxon>Bacteria</taxon>
        <taxon>Bacillati</taxon>
        <taxon>Bacillota</taxon>
        <taxon>Bacilli</taxon>
        <taxon>Bacillales</taxon>
        <taxon>Paenibacillaceae</taxon>
        <taxon>Paenibacillus</taxon>
    </lineage>
</organism>
<feature type="domain" description="Helix-hairpin-helix DNA-binding motif class 1" evidence="2">
    <location>
        <begin position="185"/>
        <end position="204"/>
    </location>
</feature>
<dbReference type="RefSeq" id="WP_273613137.1">
    <property type="nucleotide sequence ID" value="NZ_CP117416.1"/>
</dbReference>
<reference evidence="3 4" key="1">
    <citation type="submission" date="2023-02" db="EMBL/GenBank/DDBJ databases">
        <title>Genome sequence of Paenibacillus kyungheensis KACC 18744.</title>
        <authorList>
            <person name="Kim S."/>
            <person name="Heo J."/>
            <person name="Kwon S.-W."/>
        </authorList>
    </citation>
    <scope>NUCLEOTIDE SEQUENCE [LARGE SCALE GENOMIC DNA]</scope>
    <source>
        <strain evidence="3 4">KACC 18744</strain>
    </source>
</reference>
<feature type="domain" description="Helix-hairpin-helix DNA-binding motif class 1" evidence="2">
    <location>
        <begin position="155"/>
        <end position="174"/>
    </location>
</feature>
<dbReference type="PANTHER" id="PTHR21180">
    <property type="entry name" value="ENDONUCLEASE/EXONUCLEASE/PHOSPHATASE FAMILY DOMAIN-CONTAINING PROTEIN 1"/>
    <property type="match status" value="1"/>
</dbReference>
<protein>
    <submittedName>
        <fullName evidence="3">Helix-hairpin-helix domain-containing protein</fullName>
    </submittedName>
</protein>
<dbReference type="GO" id="GO:0015627">
    <property type="term" value="C:type II protein secretion system complex"/>
    <property type="evidence" value="ECO:0007669"/>
    <property type="project" value="TreeGrafter"/>
</dbReference>
<sequence>MRRDIMWTAVVSAVLGTGLIVFGTLQSSDQETKWTALHEQAQASLVEDQVVTTTPSSTLDESTSKATTDQTDRSKGETSSATDSPKEKVVEVAKAKDTVVTETASTSQQPSIKTPIATSESTSSTSSNTETVATNPAPSARTQDGKISINHASLSELTELPGIGEKKAQAIIDYRNTHGAFRSVNELDNVKGIGSKMLAKILPYVQL</sequence>
<accession>A0AAX3LYV8</accession>
<dbReference type="AlphaFoldDB" id="A0AAX3LYV8"/>
<dbReference type="InterPro" id="IPR010994">
    <property type="entry name" value="RuvA_2-like"/>
</dbReference>
<dbReference type="GO" id="GO:0003677">
    <property type="term" value="F:DNA binding"/>
    <property type="evidence" value="ECO:0007669"/>
    <property type="project" value="InterPro"/>
</dbReference>
<dbReference type="SMART" id="SM00278">
    <property type="entry name" value="HhH1"/>
    <property type="match status" value="2"/>
</dbReference>
<proteinExistence type="predicted"/>
<evidence type="ECO:0000259" key="2">
    <source>
        <dbReference type="SMART" id="SM00278"/>
    </source>
</evidence>
<evidence type="ECO:0000313" key="3">
    <source>
        <dbReference type="EMBL" id="WCT54646.1"/>
    </source>
</evidence>
<dbReference type="NCBIfam" id="TIGR00426">
    <property type="entry name" value="competence protein ComEA helix-hairpin-helix repeat region"/>
    <property type="match status" value="1"/>
</dbReference>
<dbReference type="GO" id="GO:0006281">
    <property type="term" value="P:DNA repair"/>
    <property type="evidence" value="ECO:0007669"/>
    <property type="project" value="InterPro"/>
</dbReference>
<feature type="compositionally biased region" description="Basic and acidic residues" evidence="1">
    <location>
        <begin position="84"/>
        <end position="99"/>
    </location>
</feature>
<dbReference type="Gene3D" id="1.10.150.280">
    <property type="entry name" value="AF1531-like domain"/>
    <property type="match status" value="1"/>
</dbReference>
<evidence type="ECO:0000256" key="1">
    <source>
        <dbReference type="SAM" id="MobiDB-lite"/>
    </source>
</evidence>
<feature type="compositionally biased region" description="Polar residues" evidence="1">
    <location>
        <begin position="102"/>
        <end position="112"/>
    </location>
</feature>
<dbReference type="InterPro" id="IPR004509">
    <property type="entry name" value="Competence_ComEA_HhH"/>
</dbReference>
<feature type="compositionally biased region" description="Low complexity" evidence="1">
    <location>
        <begin position="117"/>
        <end position="135"/>
    </location>
</feature>
<dbReference type="Proteomes" id="UP001220509">
    <property type="component" value="Chromosome"/>
</dbReference>
<evidence type="ECO:0000313" key="4">
    <source>
        <dbReference type="Proteomes" id="UP001220509"/>
    </source>
</evidence>
<dbReference type="PANTHER" id="PTHR21180:SF32">
    <property type="entry name" value="ENDONUCLEASE_EXONUCLEASE_PHOSPHATASE FAMILY DOMAIN-CONTAINING PROTEIN 1"/>
    <property type="match status" value="1"/>
</dbReference>
<dbReference type="KEGG" id="pka:PQ456_15765"/>
<dbReference type="InterPro" id="IPR051675">
    <property type="entry name" value="Endo/Exo/Phosphatase_dom_1"/>
</dbReference>
<dbReference type="EMBL" id="CP117416">
    <property type="protein sequence ID" value="WCT54646.1"/>
    <property type="molecule type" value="Genomic_DNA"/>
</dbReference>
<dbReference type="GO" id="GO:0015628">
    <property type="term" value="P:protein secretion by the type II secretion system"/>
    <property type="evidence" value="ECO:0007669"/>
    <property type="project" value="TreeGrafter"/>
</dbReference>
<name>A0AAX3LYV8_9BACL</name>
<dbReference type="Pfam" id="PF12836">
    <property type="entry name" value="HHH_3"/>
    <property type="match status" value="1"/>
</dbReference>
<feature type="region of interest" description="Disordered" evidence="1">
    <location>
        <begin position="47"/>
        <end position="145"/>
    </location>
</feature>
<dbReference type="SUPFAM" id="SSF47781">
    <property type="entry name" value="RuvA domain 2-like"/>
    <property type="match status" value="1"/>
</dbReference>
<dbReference type="InterPro" id="IPR003583">
    <property type="entry name" value="Hlx-hairpin-Hlx_DNA-bd_motif"/>
</dbReference>
<keyword evidence="4" id="KW-1185">Reference proteome</keyword>
<feature type="compositionally biased region" description="Polar residues" evidence="1">
    <location>
        <begin position="50"/>
        <end position="69"/>
    </location>
</feature>